<reference evidence="11" key="1">
    <citation type="submission" date="2023-03" db="EMBL/GenBank/DDBJ databases">
        <title>Massive genome expansion in bonnet fungi (Mycena s.s.) driven by repeated elements and novel gene families across ecological guilds.</title>
        <authorList>
            <consortium name="Lawrence Berkeley National Laboratory"/>
            <person name="Harder C.B."/>
            <person name="Miyauchi S."/>
            <person name="Viragh M."/>
            <person name="Kuo A."/>
            <person name="Thoen E."/>
            <person name="Andreopoulos B."/>
            <person name="Lu D."/>
            <person name="Skrede I."/>
            <person name="Drula E."/>
            <person name="Henrissat B."/>
            <person name="Morin E."/>
            <person name="Kohler A."/>
            <person name="Barry K."/>
            <person name="LaButti K."/>
            <person name="Morin E."/>
            <person name="Salamov A."/>
            <person name="Lipzen A."/>
            <person name="Mereny Z."/>
            <person name="Hegedus B."/>
            <person name="Baldrian P."/>
            <person name="Stursova M."/>
            <person name="Weitz H."/>
            <person name="Taylor A."/>
            <person name="Grigoriev I.V."/>
            <person name="Nagy L.G."/>
            <person name="Martin F."/>
            <person name="Kauserud H."/>
        </authorList>
    </citation>
    <scope>NUCLEOTIDE SEQUENCE</scope>
    <source>
        <strain evidence="11">9144</strain>
    </source>
</reference>
<dbReference type="GO" id="GO:0005737">
    <property type="term" value="C:cytoplasm"/>
    <property type="evidence" value="ECO:0007669"/>
    <property type="project" value="TreeGrafter"/>
</dbReference>
<comment type="caution">
    <text evidence="11">The sequence shown here is derived from an EMBL/GenBank/DDBJ whole genome shotgun (WGS) entry which is preliminary data.</text>
</comment>
<evidence type="ECO:0000256" key="8">
    <source>
        <dbReference type="ARBA" id="ARBA00022842"/>
    </source>
</evidence>
<dbReference type="SUPFAM" id="SSF56219">
    <property type="entry name" value="DNase I-like"/>
    <property type="match status" value="1"/>
</dbReference>
<feature type="non-terminal residue" evidence="11">
    <location>
        <position position="1"/>
    </location>
</feature>
<protein>
    <submittedName>
        <fullName evidence="11">Endonuclease/exonuclease/phosphatase</fullName>
    </submittedName>
</protein>
<organism evidence="11 12">
    <name type="scientific">Mycena pura</name>
    <dbReference type="NCBI Taxonomy" id="153505"/>
    <lineage>
        <taxon>Eukaryota</taxon>
        <taxon>Fungi</taxon>
        <taxon>Dikarya</taxon>
        <taxon>Basidiomycota</taxon>
        <taxon>Agaricomycotina</taxon>
        <taxon>Agaricomycetes</taxon>
        <taxon>Agaricomycetidae</taxon>
        <taxon>Agaricales</taxon>
        <taxon>Marasmiineae</taxon>
        <taxon>Mycenaceae</taxon>
        <taxon>Mycena</taxon>
    </lineage>
</organism>
<dbReference type="AlphaFoldDB" id="A0AAD6YS81"/>
<comment type="cofactor">
    <cofactor evidence="2">
        <name>Mg(2+)</name>
        <dbReference type="ChEBI" id="CHEBI:18420"/>
    </cofactor>
</comment>
<keyword evidence="6" id="KW-0227">DNA damage</keyword>
<dbReference type="InterPro" id="IPR051547">
    <property type="entry name" value="TDP2-like"/>
</dbReference>
<name>A0AAD6YS81_9AGAR</name>
<dbReference type="GO" id="GO:0005634">
    <property type="term" value="C:nucleus"/>
    <property type="evidence" value="ECO:0007669"/>
    <property type="project" value="UniProtKB-SubCell"/>
</dbReference>
<dbReference type="PANTHER" id="PTHR15822:SF4">
    <property type="entry name" value="TYROSYL-DNA PHOSPHODIESTERASE 2"/>
    <property type="match status" value="1"/>
</dbReference>
<dbReference type="PANTHER" id="PTHR15822">
    <property type="entry name" value="TRAF AND TNF RECEPTOR-ASSOCIATED PROTEIN"/>
    <property type="match status" value="1"/>
</dbReference>
<keyword evidence="9" id="KW-0234">DNA repair</keyword>
<dbReference type="Proteomes" id="UP001219525">
    <property type="component" value="Unassembled WGS sequence"/>
</dbReference>
<evidence type="ECO:0000256" key="5">
    <source>
        <dbReference type="ARBA" id="ARBA00022723"/>
    </source>
</evidence>
<dbReference type="GO" id="GO:0003697">
    <property type="term" value="F:single-stranded DNA binding"/>
    <property type="evidence" value="ECO:0007669"/>
    <property type="project" value="TreeGrafter"/>
</dbReference>
<comment type="cofactor">
    <cofactor evidence="1">
        <name>Mn(2+)</name>
        <dbReference type="ChEBI" id="CHEBI:29035"/>
    </cofactor>
</comment>
<keyword evidence="4" id="KW-0540">Nuclease</keyword>
<evidence type="ECO:0000256" key="4">
    <source>
        <dbReference type="ARBA" id="ARBA00022722"/>
    </source>
</evidence>
<keyword evidence="8" id="KW-0460">Magnesium</keyword>
<evidence type="ECO:0000256" key="3">
    <source>
        <dbReference type="ARBA" id="ARBA00004123"/>
    </source>
</evidence>
<dbReference type="InterPro" id="IPR036691">
    <property type="entry name" value="Endo/exonu/phosph_ase_sf"/>
</dbReference>
<dbReference type="GO" id="GO:0070260">
    <property type="term" value="F:5'-tyrosyl-DNA phosphodiesterase activity"/>
    <property type="evidence" value="ECO:0007669"/>
    <property type="project" value="TreeGrafter"/>
</dbReference>
<evidence type="ECO:0000313" key="11">
    <source>
        <dbReference type="EMBL" id="KAJ7227199.1"/>
    </source>
</evidence>
<evidence type="ECO:0000256" key="9">
    <source>
        <dbReference type="ARBA" id="ARBA00023204"/>
    </source>
</evidence>
<dbReference type="GO" id="GO:0046872">
    <property type="term" value="F:metal ion binding"/>
    <property type="evidence" value="ECO:0007669"/>
    <property type="project" value="UniProtKB-KW"/>
</dbReference>
<evidence type="ECO:0000256" key="6">
    <source>
        <dbReference type="ARBA" id="ARBA00022763"/>
    </source>
</evidence>
<comment type="subcellular location">
    <subcellularLocation>
        <location evidence="3">Nucleus</location>
    </subcellularLocation>
</comment>
<feature type="non-terminal residue" evidence="11">
    <location>
        <position position="301"/>
    </location>
</feature>
<proteinExistence type="predicted"/>
<dbReference type="CDD" id="cd09080">
    <property type="entry name" value="TDP2"/>
    <property type="match status" value="1"/>
</dbReference>
<accession>A0AAD6YS81</accession>
<evidence type="ECO:0000256" key="2">
    <source>
        <dbReference type="ARBA" id="ARBA00001946"/>
    </source>
</evidence>
<gene>
    <name evidence="11" type="ORF">GGX14DRAFT_326597</name>
</gene>
<dbReference type="Gene3D" id="3.60.10.10">
    <property type="entry name" value="Endonuclease/exonuclease/phosphatase"/>
    <property type="match status" value="1"/>
</dbReference>
<evidence type="ECO:0000313" key="12">
    <source>
        <dbReference type="Proteomes" id="UP001219525"/>
    </source>
</evidence>
<keyword evidence="7" id="KW-0378">Hydrolase</keyword>
<dbReference type="EMBL" id="JARJCW010000003">
    <property type="protein sequence ID" value="KAJ7227199.1"/>
    <property type="molecule type" value="Genomic_DNA"/>
</dbReference>
<keyword evidence="5" id="KW-0479">Metal-binding</keyword>
<evidence type="ECO:0000256" key="10">
    <source>
        <dbReference type="ARBA" id="ARBA00023242"/>
    </source>
</evidence>
<evidence type="ECO:0000256" key="7">
    <source>
        <dbReference type="ARBA" id="ARBA00022801"/>
    </source>
</evidence>
<sequence length="301" mass="33977">PVVPNPMYELRMYRWRGSRNRWHRLSSDYNRGDDDVPSAIELVSWNVSFDAPMVALRMEATLRHLEKVVFKCRDGEAPNPCVVMLQEVHSIHGLEAILKDAWVREHFLVTPADTNKWPDDAQYGNVTLVEKSIPVVGAHVLEFGLSIMQRTGVIVDIRLKAPEPHEHDVTLRVINTHLESLPVGNDVRPEQLKLLSKFLKGPGVRGGIIAGDMNPIGPKDSAIPAALGLKDTWRKGDQDERGITWGEQPKTEFPAGRFDKILYLPRKGYRVDEPQRIGVGLRVKSERFPTGSTWTSDHYGL</sequence>
<keyword evidence="12" id="KW-1185">Reference proteome</keyword>
<dbReference type="GO" id="GO:0006302">
    <property type="term" value="P:double-strand break repair"/>
    <property type="evidence" value="ECO:0007669"/>
    <property type="project" value="TreeGrafter"/>
</dbReference>
<keyword evidence="10" id="KW-0539">Nucleus</keyword>
<evidence type="ECO:0000256" key="1">
    <source>
        <dbReference type="ARBA" id="ARBA00001936"/>
    </source>
</evidence>
<keyword evidence="11" id="KW-0255">Endonuclease</keyword>
<dbReference type="GO" id="GO:0004519">
    <property type="term" value="F:endonuclease activity"/>
    <property type="evidence" value="ECO:0007669"/>
    <property type="project" value="UniProtKB-KW"/>
</dbReference>